<keyword evidence="1" id="KW-0808">Transferase</keyword>
<name>A0A8J3PP27_9ACTN</name>
<dbReference type="GO" id="GO:0016740">
    <property type="term" value="F:transferase activity"/>
    <property type="evidence" value="ECO:0007669"/>
    <property type="project" value="UniProtKB-KW"/>
</dbReference>
<sequence length="252" mass="26765">MRAVLGDALIAVYPTGSLALAGYVPGRSDLDLIAVVAEQTTASALRTVAARLAHEELPCPATGLELVVYRKQTVMDGGVEAGYALDFNTGRELPAKVSLDPAEGPSFWYPIDRSITYQSDLALDGASPRSLLTPARFDVLLPVVIESVRAHGDAIGEHGDNSVLNGCRALRFGVERRWYAKPAAGRWTRNAAPEFGPLIDAALASHAAGRPARQSASQALSAAEVTAFLEYVLERLRDQELSDRTAGSPSGP</sequence>
<evidence type="ECO:0000313" key="4">
    <source>
        <dbReference type="Proteomes" id="UP000653674"/>
    </source>
</evidence>
<proteinExistence type="predicted"/>
<evidence type="ECO:0000256" key="1">
    <source>
        <dbReference type="ARBA" id="ARBA00022679"/>
    </source>
</evidence>
<evidence type="ECO:0000259" key="2">
    <source>
        <dbReference type="Pfam" id="PF13427"/>
    </source>
</evidence>
<dbReference type="AlphaFoldDB" id="A0A8J3PP27"/>
<gene>
    <name evidence="3" type="ORF">Pfl04_43680</name>
</gene>
<dbReference type="Pfam" id="PF13427">
    <property type="entry name" value="AadA_C"/>
    <property type="match status" value="1"/>
</dbReference>
<protein>
    <recommendedName>
        <fullName evidence="2">Adenylyltransferase AadA C-terminal domain-containing protein</fullName>
    </recommendedName>
</protein>
<accession>A0A8J3PP27</accession>
<evidence type="ECO:0000313" key="3">
    <source>
        <dbReference type="EMBL" id="GIG75964.1"/>
    </source>
</evidence>
<dbReference type="EMBL" id="BONU01000041">
    <property type="protein sequence ID" value="GIG75964.1"/>
    <property type="molecule type" value="Genomic_DNA"/>
</dbReference>
<dbReference type="InterPro" id="IPR025184">
    <property type="entry name" value="AadA_C"/>
</dbReference>
<comment type="caution">
    <text evidence="3">The sequence shown here is derived from an EMBL/GenBank/DDBJ whole genome shotgun (WGS) entry which is preliminary data.</text>
</comment>
<keyword evidence="4" id="KW-1185">Reference proteome</keyword>
<reference evidence="3" key="1">
    <citation type="submission" date="2021-01" db="EMBL/GenBank/DDBJ databases">
        <title>Whole genome shotgun sequence of Planosporangium flavigriseum NBRC 105377.</title>
        <authorList>
            <person name="Komaki H."/>
            <person name="Tamura T."/>
        </authorList>
    </citation>
    <scope>NUCLEOTIDE SEQUENCE</scope>
    <source>
        <strain evidence="3">NBRC 105377</strain>
    </source>
</reference>
<feature type="domain" description="Adenylyltransferase AadA C-terminal" evidence="2">
    <location>
        <begin position="142"/>
        <end position="234"/>
    </location>
</feature>
<organism evidence="3 4">
    <name type="scientific">Planosporangium flavigriseum</name>
    <dbReference type="NCBI Taxonomy" id="373681"/>
    <lineage>
        <taxon>Bacteria</taxon>
        <taxon>Bacillati</taxon>
        <taxon>Actinomycetota</taxon>
        <taxon>Actinomycetes</taxon>
        <taxon>Micromonosporales</taxon>
        <taxon>Micromonosporaceae</taxon>
        <taxon>Planosporangium</taxon>
    </lineage>
</organism>
<dbReference type="Proteomes" id="UP000653674">
    <property type="component" value="Unassembled WGS sequence"/>
</dbReference>